<dbReference type="GO" id="GO:0005783">
    <property type="term" value="C:endoplasmic reticulum"/>
    <property type="evidence" value="ECO:0007669"/>
    <property type="project" value="TreeGrafter"/>
</dbReference>
<dbReference type="GeneID" id="64859579"/>
<accession>A0A8H2VJJ6</accession>
<name>A0A8H2VJJ6_9SACH</name>
<proteinExistence type="predicted"/>
<feature type="coiled-coil region" evidence="4">
    <location>
        <begin position="579"/>
        <end position="686"/>
    </location>
</feature>
<protein>
    <recommendedName>
        <fullName evidence="6">TATA element modulatory factor 1 TATA binding domain-containing protein</fullName>
    </recommendedName>
</protein>
<evidence type="ECO:0000256" key="3">
    <source>
        <dbReference type="ARBA" id="ARBA00023054"/>
    </source>
</evidence>
<dbReference type="EMBL" id="CAEFZW010000010">
    <property type="protein sequence ID" value="CAB4256500.1"/>
    <property type="molecule type" value="Genomic_DNA"/>
</dbReference>
<dbReference type="AlphaFoldDB" id="A0A8H2VJJ6"/>
<feature type="domain" description="TATA element modulatory factor 1 TATA binding" evidence="6">
    <location>
        <begin position="573"/>
        <end position="680"/>
    </location>
</feature>
<sequence length="687" mass="78319">MSSGKKLSLEERLSLAAKKGKKKSKKLTSASPTPSPLVEEDVDTSIKETTPEINEGIIENSNVDKTEDKISENDMETTITAETVHGDENSHEVLQQVKDAVKQQPLSIQNLKLDWLPNNYQDIDVHKLLNIIDNRIGDSITKGESSNKKLSESIDKKDELIEQLRKEGENLSKVDFKKSNQIKLLKNKIFDIEKELSNTKEQFDEETSNYQTLEKNINELQQQVVRSNSTIKDLKLQVTNVEKLQATVVEQDSQIITLKEELEDVTKQLADTNFQHLTEMESLRESNSIQINTLETDLEQLKIKLENKVQSDNSTSGESQNVNNESQQYHILEQQLRSSKDNWKSIEDTLNIKIVKLEESLQNRELEMQKQTLEMKSLVNENGLLKRKIDNSSSKNLELTDQAHNYKNELQSLQSKYNDIKDDYNLLNNKFSIQKTQLTKLYGEPLINSHIGRSGSGISMNKSHSLNSVSEEWLLPADDSLISIQSISSDIDNNRLDDTDTSPHVDENVNISIDIPDDAEHLQTILTTKNSRSSNQLDISSAIRRSDSYLTPNKFRAFSDVNDNTELGSGAVNSNPQLVTRLGSEVRRLENELRNMQKDHERLALDKDSANEEILRLLDRNDKATKIIDENKSLKQELETISKRLEVSLQLLGEKAETVEELENDVNDLKDMIKQQVQQMVEIQENK</sequence>
<dbReference type="InterPro" id="IPR022091">
    <property type="entry name" value="TMF_TATA-bd"/>
</dbReference>
<dbReference type="RefSeq" id="XP_041408344.1">
    <property type="nucleotide sequence ID" value="XM_041552410.1"/>
</dbReference>
<dbReference type="GO" id="GO:0005794">
    <property type="term" value="C:Golgi apparatus"/>
    <property type="evidence" value="ECO:0007669"/>
    <property type="project" value="UniProtKB-SubCell"/>
</dbReference>
<comment type="subcellular location">
    <subcellularLocation>
        <location evidence="1">Golgi apparatus</location>
    </subcellularLocation>
</comment>
<dbReference type="Pfam" id="PF12325">
    <property type="entry name" value="TMF_TATA_bd"/>
    <property type="match status" value="1"/>
</dbReference>
<dbReference type="InterPro" id="IPR052602">
    <property type="entry name" value="Growth_transcription_reg"/>
</dbReference>
<feature type="coiled-coil region" evidence="4">
    <location>
        <begin position="147"/>
        <end position="430"/>
    </location>
</feature>
<evidence type="ECO:0000313" key="8">
    <source>
        <dbReference type="Proteomes" id="UP000644660"/>
    </source>
</evidence>
<evidence type="ECO:0000259" key="6">
    <source>
        <dbReference type="Pfam" id="PF12325"/>
    </source>
</evidence>
<feature type="region of interest" description="Disordered" evidence="5">
    <location>
        <begin position="1"/>
        <end position="54"/>
    </location>
</feature>
<keyword evidence="3 4" id="KW-0175">Coiled coil</keyword>
<evidence type="ECO:0000256" key="1">
    <source>
        <dbReference type="ARBA" id="ARBA00004555"/>
    </source>
</evidence>
<dbReference type="Proteomes" id="UP000644660">
    <property type="component" value="Unassembled WGS sequence"/>
</dbReference>
<reference evidence="7 8" key="1">
    <citation type="submission" date="2020-05" db="EMBL/GenBank/DDBJ databases">
        <authorList>
            <person name="Casaregola S."/>
            <person name="Devillers H."/>
            <person name="Grondin C."/>
        </authorList>
    </citation>
    <scope>NUCLEOTIDE SEQUENCE [LARGE SCALE GENOMIC DNA]</scope>
    <source>
        <strain evidence="7 8">CLIB 1767</strain>
    </source>
</reference>
<dbReference type="OrthoDB" id="74178at2759"/>
<organism evidence="7 8">
    <name type="scientific">Maudiozyma barnettii</name>
    <dbReference type="NCBI Taxonomy" id="61262"/>
    <lineage>
        <taxon>Eukaryota</taxon>
        <taxon>Fungi</taxon>
        <taxon>Dikarya</taxon>
        <taxon>Ascomycota</taxon>
        <taxon>Saccharomycotina</taxon>
        <taxon>Saccharomycetes</taxon>
        <taxon>Saccharomycetales</taxon>
        <taxon>Saccharomycetaceae</taxon>
        <taxon>Maudiozyma</taxon>
    </lineage>
</organism>
<evidence type="ECO:0000256" key="4">
    <source>
        <dbReference type="SAM" id="Coils"/>
    </source>
</evidence>
<keyword evidence="8" id="KW-1185">Reference proteome</keyword>
<dbReference type="PANTHER" id="PTHR46515:SF1">
    <property type="entry name" value="TATA ELEMENT MODULATORY FACTOR"/>
    <property type="match status" value="1"/>
</dbReference>
<comment type="caution">
    <text evidence="7">The sequence shown here is derived from an EMBL/GenBank/DDBJ whole genome shotgun (WGS) entry which is preliminary data.</text>
</comment>
<gene>
    <name evidence="7" type="ORF">KABA2_10S00528</name>
</gene>
<keyword evidence="2" id="KW-0333">Golgi apparatus</keyword>
<evidence type="ECO:0000256" key="5">
    <source>
        <dbReference type="SAM" id="MobiDB-lite"/>
    </source>
</evidence>
<evidence type="ECO:0000313" key="7">
    <source>
        <dbReference type="EMBL" id="CAB4256500.1"/>
    </source>
</evidence>
<evidence type="ECO:0000256" key="2">
    <source>
        <dbReference type="ARBA" id="ARBA00023034"/>
    </source>
</evidence>
<dbReference type="PANTHER" id="PTHR46515">
    <property type="entry name" value="TATA ELEMENT MODULATORY FACTOR TMF1"/>
    <property type="match status" value="1"/>
</dbReference>
<dbReference type="Pfam" id="PF12329">
    <property type="entry name" value="TMF_DNA_bd"/>
    <property type="match status" value="1"/>
</dbReference>
<dbReference type="InterPro" id="IPR022092">
    <property type="entry name" value="TMF_DNA-bd"/>
</dbReference>